<dbReference type="GO" id="GO:0005524">
    <property type="term" value="F:ATP binding"/>
    <property type="evidence" value="ECO:0007669"/>
    <property type="project" value="UniProtKB-UniRule"/>
</dbReference>
<dbReference type="Gene3D" id="3.30.200.20">
    <property type="entry name" value="Phosphorylase Kinase, domain 1"/>
    <property type="match status" value="1"/>
</dbReference>
<dbReference type="GO" id="GO:0004674">
    <property type="term" value="F:protein serine/threonine kinase activity"/>
    <property type="evidence" value="ECO:0007669"/>
    <property type="project" value="TreeGrafter"/>
</dbReference>
<organism evidence="8 9">
    <name type="scientific">Labilithrix luteola</name>
    <dbReference type="NCBI Taxonomy" id="1391654"/>
    <lineage>
        <taxon>Bacteria</taxon>
        <taxon>Pseudomonadati</taxon>
        <taxon>Myxococcota</taxon>
        <taxon>Polyangia</taxon>
        <taxon>Polyangiales</taxon>
        <taxon>Labilitrichaceae</taxon>
        <taxon>Labilithrix</taxon>
    </lineage>
</organism>
<dbReference type="KEGG" id="llu:AKJ09_11295"/>
<feature type="compositionally biased region" description="Basic and acidic residues" evidence="6">
    <location>
        <begin position="412"/>
        <end position="421"/>
    </location>
</feature>
<dbReference type="AlphaFoldDB" id="A0A0K1QG35"/>
<dbReference type="Pfam" id="PF00069">
    <property type="entry name" value="Pkinase"/>
    <property type="match status" value="1"/>
</dbReference>
<evidence type="ECO:0000256" key="2">
    <source>
        <dbReference type="ARBA" id="ARBA00022741"/>
    </source>
</evidence>
<dbReference type="EMBL" id="CP012333">
    <property type="protein sequence ID" value="AKV04632.1"/>
    <property type="molecule type" value="Genomic_DNA"/>
</dbReference>
<proteinExistence type="predicted"/>
<dbReference type="PROSITE" id="PS50011">
    <property type="entry name" value="PROTEIN_KINASE_DOM"/>
    <property type="match status" value="1"/>
</dbReference>
<keyword evidence="4 5" id="KW-0067">ATP-binding</keyword>
<keyword evidence="9" id="KW-1185">Reference proteome</keyword>
<dbReference type="PANTHER" id="PTHR43289:SF6">
    <property type="entry name" value="SERINE_THREONINE-PROTEIN KINASE NEKL-3"/>
    <property type="match status" value="1"/>
</dbReference>
<reference evidence="8 9" key="1">
    <citation type="submission" date="2015-08" db="EMBL/GenBank/DDBJ databases">
        <authorList>
            <person name="Babu N.S."/>
            <person name="Beckwith C.J."/>
            <person name="Beseler K.G."/>
            <person name="Brison A."/>
            <person name="Carone J.V."/>
            <person name="Caskin T.P."/>
            <person name="Diamond M."/>
            <person name="Durham M.E."/>
            <person name="Foxe J.M."/>
            <person name="Go M."/>
            <person name="Henderson B.A."/>
            <person name="Jones I.B."/>
            <person name="McGettigan J.A."/>
            <person name="Micheletti S.J."/>
            <person name="Nasrallah M.E."/>
            <person name="Ortiz D."/>
            <person name="Piller C.R."/>
            <person name="Privatt S.R."/>
            <person name="Schneider S.L."/>
            <person name="Sharp S."/>
            <person name="Smith T.C."/>
            <person name="Stanton J.D."/>
            <person name="Ullery H.E."/>
            <person name="Wilson R.J."/>
            <person name="Serrano M.G."/>
            <person name="Buck G."/>
            <person name="Lee V."/>
            <person name="Wang Y."/>
            <person name="Carvalho R."/>
            <person name="Voegtly L."/>
            <person name="Shi R."/>
            <person name="Duckworth R."/>
            <person name="Johnson A."/>
            <person name="Loviza R."/>
            <person name="Walstead R."/>
            <person name="Shah Z."/>
            <person name="Kiflezghi M."/>
            <person name="Wade K."/>
            <person name="Ball S.L."/>
            <person name="Bradley K.W."/>
            <person name="Asai D.J."/>
            <person name="Bowman C.A."/>
            <person name="Russell D.A."/>
            <person name="Pope W.H."/>
            <person name="Jacobs-Sera D."/>
            <person name="Hendrix R.W."/>
            <person name="Hatfull G.F."/>
        </authorList>
    </citation>
    <scope>NUCLEOTIDE SEQUENCE [LARGE SCALE GENOMIC DNA]</scope>
    <source>
        <strain evidence="8 9">DSM 27648</strain>
    </source>
</reference>
<accession>A0A0K1QG35</accession>
<gene>
    <name evidence="8" type="ORF">AKJ09_11295</name>
</gene>
<dbReference type="SUPFAM" id="SSF56112">
    <property type="entry name" value="Protein kinase-like (PK-like)"/>
    <property type="match status" value="1"/>
</dbReference>
<dbReference type="InterPro" id="IPR017441">
    <property type="entry name" value="Protein_kinase_ATP_BS"/>
</dbReference>
<dbReference type="Proteomes" id="UP000064967">
    <property type="component" value="Chromosome"/>
</dbReference>
<evidence type="ECO:0000313" key="9">
    <source>
        <dbReference type="Proteomes" id="UP000064967"/>
    </source>
</evidence>
<evidence type="ECO:0000256" key="3">
    <source>
        <dbReference type="ARBA" id="ARBA00022777"/>
    </source>
</evidence>
<dbReference type="STRING" id="1391654.AKJ09_11295"/>
<feature type="binding site" evidence="5">
    <location>
        <position position="50"/>
    </location>
    <ligand>
        <name>ATP</name>
        <dbReference type="ChEBI" id="CHEBI:30616"/>
    </ligand>
</feature>
<dbReference type="RefSeq" id="WP_146655222.1">
    <property type="nucleotide sequence ID" value="NZ_CP012333.1"/>
</dbReference>
<name>A0A0K1QG35_9BACT</name>
<feature type="region of interest" description="Disordered" evidence="6">
    <location>
        <begin position="397"/>
        <end position="448"/>
    </location>
</feature>
<dbReference type="OrthoDB" id="9801841at2"/>
<dbReference type="InterPro" id="IPR011009">
    <property type="entry name" value="Kinase-like_dom_sf"/>
</dbReference>
<evidence type="ECO:0000313" key="8">
    <source>
        <dbReference type="EMBL" id="AKV04632.1"/>
    </source>
</evidence>
<dbReference type="CDD" id="cd14014">
    <property type="entry name" value="STKc_PknB_like"/>
    <property type="match status" value="1"/>
</dbReference>
<evidence type="ECO:0000256" key="6">
    <source>
        <dbReference type="SAM" id="MobiDB-lite"/>
    </source>
</evidence>
<keyword evidence="2 5" id="KW-0547">Nucleotide-binding</keyword>
<sequence length="448" mass="46996">MRGPDLEEIAQARVGQTLEGKWTLEALLGVGGMAAVFRAKHKNGNRVAIKILHERFHREKSIRQRFLREARIANQVDHPAVVRFYDDGTTDDGAPFLVTELLSGQNLEDAREAAGGMLPFDEVVRIGDLVLSVLEIAHASGVVHRDLKPANLFRANDGELFVLDFGLARAFEDEENAGSALTSADSLLGTVGFMAPEQAQGRWDLVGPGTDLFAVGATLLKLATGLDIHEGRTAQERIVLAATRPVAPTKSRAPAVPPELCNVLDRAMAFAPKDRFAHAREFRASLTGTAPTDPSIPTGQPARVSLPVSNAPNHVAVVSVAQTRPHPPYWAISLGALVLGSAVAWAALTRFAPGSGATPARVEASQAPLPPSVAPTAPIASVAVSAPVPLPVVEPVASATTSATPPVVPKTASKDVAKDPAGKAASTAPKPSATNKPSAAADPLDRRH</sequence>
<protein>
    <submittedName>
        <fullName evidence="8">Serine/threonine-protein kinase pkn3</fullName>
    </submittedName>
</protein>
<dbReference type="InterPro" id="IPR000719">
    <property type="entry name" value="Prot_kinase_dom"/>
</dbReference>
<evidence type="ECO:0000259" key="7">
    <source>
        <dbReference type="PROSITE" id="PS50011"/>
    </source>
</evidence>
<dbReference type="Gene3D" id="1.10.510.10">
    <property type="entry name" value="Transferase(Phosphotransferase) domain 1"/>
    <property type="match status" value="1"/>
</dbReference>
<dbReference type="PROSITE" id="PS00107">
    <property type="entry name" value="PROTEIN_KINASE_ATP"/>
    <property type="match status" value="1"/>
</dbReference>
<feature type="domain" description="Protein kinase" evidence="7">
    <location>
        <begin position="22"/>
        <end position="296"/>
    </location>
</feature>
<evidence type="ECO:0000256" key="5">
    <source>
        <dbReference type="PROSITE-ProRule" id="PRU10141"/>
    </source>
</evidence>
<keyword evidence="1" id="KW-0808">Transferase</keyword>
<keyword evidence="3 8" id="KW-0418">Kinase</keyword>
<evidence type="ECO:0000256" key="4">
    <source>
        <dbReference type="ARBA" id="ARBA00022840"/>
    </source>
</evidence>
<evidence type="ECO:0000256" key="1">
    <source>
        <dbReference type="ARBA" id="ARBA00022679"/>
    </source>
</evidence>
<dbReference type="PANTHER" id="PTHR43289">
    <property type="entry name" value="MITOGEN-ACTIVATED PROTEIN KINASE KINASE KINASE 20-RELATED"/>
    <property type="match status" value="1"/>
</dbReference>
<dbReference type="SMART" id="SM00220">
    <property type="entry name" value="S_TKc"/>
    <property type="match status" value="1"/>
</dbReference>